<feature type="signal peptide" evidence="3">
    <location>
        <begin position="1"/>
        <end position="21"/>
    </location>
</feature>
<keyword evidence="3" id="KW-0732">Signal</keyword>
<feature type="coiled-coil region" evidence="1">
    <location>
        <begin position="122"/>
        <end position="149"/>
    </location>
</feature>
<evidence type="ECO:0000313" key="4">
    <source>
        <dbReference type="EMBL" id="OHA60998.1"/>
    </source>
</evidence>
<name>A0A1G2QKK9_9BACT</name>
<evidence type="ECO:0000256" key="3">
    <source>
        <dbReference type="SAM" id="SignalP"/>
    </source>
</evidence>
<feature type="chain" id="PRO_5009584137" description="DUF5667 domain-containing protein" evidence="3">
    <location>
        <begin position="22"/>
        <end position="225"/>
    </location>
</feature>
<dbReference type="Proteomes" id="UP000177140">
    <property type="component" value="Unassembled WGS sequence"/>
</dbReference>
<evidence type="ECO:0008006" key="6">
    <source>
        <dbReference type="Google" id="ProtNLM"/>
    </source>
</evidence>
<accession>A0A1G2QKK9</accession>
<feature type="region of interest" description="Disordered" evidence="2">
    <location>
        <begin position="83"/>
        <end position="102"/>
    </location>
</feature>
<dbReference type="AlphaFoldDB" id="A0A1G2QKK9"/>
<gene>
    <name evidence="4" type="ORF">A2556_02275</name>
</gene>
<evidence type="ECO:0000256" key="1">
    <source>
        <dbReference type="SAM" id="Coils"/>
    </source>
</evidence>
<protein>
    <recommendedName>
        <fullName evidence="6">DUF5667 domain-containing protein</fullName>
    </recommendedName>
</protein>
<evidence type="ECO:0000313" key="5">
    <source>
        <dbReference type="Proteomes" id="UP000177140"/>
    </source>
</evidence>
<sequence>MKKITILMLALVMALPVVVGAENNNANLRKIDDDDFEVGTRTATATLRKIDDGGLFYREGWKKTMTDFRDKIKLERQYLKASTSEMKGKENKEERKDLKQETRGRIDQLRSQRVGIFADNMLQRISQQIKNLTNLLTRTSNRAKEMAEDGKDVTAINAKIVIAQTALDATKAEFALLPAKFDLLLTSTDTQLIADTKNAASSTIAKIRITHAKIVEAITLIKSAN</sequence>
<organism evidence="4 5">
    <name type="scientific">Candidatus Vogelbacteria bacterium RIFOXYD2_FULL_44_9</name>
    <dbReference type="NCBI Taxonomy" id="1802441"/>
    <lineage>
        <taxon>Bacteria</taxon>
        <taxon>Candidatus Vogeliibacteriota</taxon>
    </lineage>
</organism>
<evidence type="ECO:0000256" key="2">
    <source>
        <dbReference type="SAM" id="MobiDB-lite"/>
    </source>
</evidence>
<reference evidence="4 5" key="1">
    <citation type="journal article" date="2016" name="Nat. Commun.">
        <title>Thousands of microbial genomes shed light on interconnected biogeochemical processes in an aquifer system.</title>
        <authorList>
            <person name="Anantharaman K."/>
            <person name="Brown C.T."/>
            <person name="Hug L.A."/>
            <person name="Sharon I."/>
            <person name="Castelle C.J."/>
            <person name="Probst A.J."/>
            <person name="Thomas B.C."/>
            <person name="Singh A."/>
            <person name="Wilkins M.J."/>
            <person name="Karaoz U."/>
            <person name="Brodie E.L."/>
            <person name="Williams K.H."/>
            <person name="Hubbard S.S."/>
            <person name="Banfield J.F."/>
        </authorList>
    </citation>
    <scope>NUCLEOTIDE SEQUENCE [LARGE SCALE GENOMIC DNA]</scope>
</reference>
<comment type="caution">
    <text evidence="4">The sequence shown here is derived from an EMBL/GenBank/DDBJ whole genome shotgun (WGS) entry which is preliminary data.</text>
</comment>
<proteinExistence type="predicted"/>
<feature type="compositionally biased region" description="Basic and acidic residues" evidence="2">
    <location>
        <begin position="86"/>
        <end position="102"/>
    </location>
</feature>
<dbReference type="EMBL" id="MHTM01000041">
    <property type="protein sequence ID" value="OHA60998.1"/>
    <property type="molecule type" value="Genomic_DNA"/>
</dbReference>
<keyword evidence="1" id="KW-0175">Coiled coil</keyword>